<protein>
    <recommendedName>
        <fullName evidence="4">AIG1-type G domain-containing protein</fullName>
    </recommendedName>
</protein>
<sequence>MACSDKELKINELIEKSTIIEQRNPARYRLKLIKHDLDPSEPYRKMTFGERDLKKPNKTILMVGETGTGKTTLINTMVNYMLGVQREDKVWFEITDDQSKQKSVHSQTSIVTVYEFYLQQSPTDLTIIDTPGYGETRGVELDKRIAISLHSLSKSAEGIHEIHAVCLVIKATQNQLSERQQYVFDAVLSLFGRDIAENIVLLFTHSNGAPPQNALKAVKDAKIKCAVNDKKKQVYFLFDNCQSEDFEEEYEKMQEKSWNLSHSGMMGFFKFLENMKSKTLQMTQEVLQKRKQLEANVSNLQLRVQVKEQKQNELKQTQDALEKNRKYVEGKKNFEYEAEVSYMEKIPVNQKYGHLTKEAMCCTVCQENCHYPGCWWVRKLSWCSMMKKGHCTVCTNKCHYSKHVKEAKIYVAKTKKEKRTYEDLKKEYDGKIGDGVSLVKKLEEELQELEKEKKKLLNEAYYSVETLEMIALNTDSLLTLLHIDFLIEKMKEINEPEKAKKLEDIKKRAGEDNTGGLKYVKRLQQK</sequence>
<dbReference type="Gene3D" id="3.40.50.300">
    <property type="entry name" value="P-loop containing nucleotide triphosphate hydrolases"/>
    <property type="match status" value="1"/>
</dbReference>
<accession>A0AAW1YY32</accession>
<dbReference type="PANTHER" id="PTHR32046:SF11">
    <property type="entry name" value="IMMUNE-ASSOCIATED NUCLEOTIDE-BINDING PROTEIN 10-LIKE"/>
    <property type="match status" value="1"/>
</dbReference>
<dbReference type="Pfam" id="PF04548">
    <property type="entry name" value="AIG1"/>
    <property type="match status" value="1"/>
</dbReference>
<gene>
    <name evidence="5" type="ORF">ABG768_016947</name>
</gene>
<keyword evidence="6" id="KW-1185">Reference proteome</keyword>
<comment type="caution">
    <text evidence="5">The sequence shown here is derived from an EMBL/GenBank/DDBJ whole genome shotgun (WGS) entry which is preliminary data.</text>
</comment>
<dbReference type="PROSITE" id="PS00675">
    <property type="entry name" value="SIGMA54_INTERACT_1"/>
    <property type="match status" value="1"/>
</dbReference>
<evidence type="ECO:0000256" key="3">
    <source>
        <dbReference type="SAM" id="Coils"/>
    </source>
</evidence>
<comment type="similarity">
    <text evidence="1">Belongs to the TRAFAC class TrmE-Era-EngA-EngB-Septin-like GTPase superfamily. AIG1/Toc34/Toc159-like paraseptin GTPase family. IAN subfamily.</text>
</comment>
<keyword evidence="3" id="KW-0175">Coiled coil</keyword>
<dbReference type="AlphaFoldDB" id="A0AAW1YY32"/>
<organism evidence="5 6">
    <name type="scientific">Culter alburnus</name>
    <name type="common">Topmouth culter</name>
    <dbReference type="NCBI Taxonomy" id="194366"/>
    <lineage>
        <taxon>Eukaryota</taxon>
        <taxon>Metazoa</taxon>
        <taxon>Chordata</taxon>
        <taxon>Craniata</taxon>
        <taxon>Vertebrata</taxon>
        <taxon>Euteleostomi</taxon>
        <taxon>Actinopterygii</taxon>
        <taxon>Neopterygii</taxon>
        <taxon>Teleostei</taxon>
        <taxon>Ostariophysi</taxon>
        <taxon>Cypriniformes</taxon>
        <taxon>Xenocyprididae</taxon>
        <taxon>Xenocypridinae</taxon>
        <taxon>Culter</taxon>
    </lineage>
</organism>
<feature type="coiled-coil region" evidence="3">
    <location>
        <begin position="283"/>
        <end position="327"/>
    </location>
</feature>
<feature type="coiled-coil region" evidence="3">
    <location>
        <begin position="432"/>
        <end position="459"/>
    </location>
</feature>
<dbReference type="EMBL" id="JAWDJR010000023">
    <property type="protein sequence ID" value="KAK9952919.1"/>
    <property type="molecule type" value="Genomic_DNA"/>
</dbReference>
<evidence type="ECO:0000256" key="2">
    <source>
        <dbReference type="ARBA" id="ARBA00022741"/>
    </source>
</evidence>
<dbReference type="Proteomes" id="UP001479290">
    <property type="component" value="Unassembled WGS sequence"/>
</dbReference>
<evidence type="ECO:0000313" key="6">
    <source>
        <dbReference type="Proteomes" id="UP001479290"/>
    </source>
</evidence>
<proteinExistence type="inferred from homology"/>
<feature type="domain" description="AIG1-type G" evidence="4">
    <location>
        <begin position="58"/>
        <end position="244"/>
    </location>
</feature>
<dbReference type="InterPro" id="IPR006703">
    <property type="entry name" value="G_AIG1"/>
</dbReference>
<keyword evidence="2" id="KW-0547">Nucleotide-binding</keyword>
<dbReference type="GO" id="GO:0005525">
    <property type="term" value="F:GTP binding"/>
    <property type="evidence" value="ECO:0007669"/>
    <property type="project" value="InterPro"/>
</dbReference>
<name>A0AAW1YY32_CULAL</name>
<evidence type="ECO:0000256" key="1">
    <source>
        <dbReference type="ARBA" id="ARBA00008535"/>
    </source>
</evidence>
<evidence type="ECO:0000313" key="5">
    <source>
        <dbReference type="EMBL" id="KAK9952919.1"/>
    </source>
</evidence>
<dbReference type="SUPFAM" id="SSF52540">
    <property type="entry name" value="P-loop containing nucleoside triphosphate hydrolases"/>
    <property type="match status" value="1"/>
</dbReference>
<reference evidence="5 6" key="1">
    <citation type="submission" date="2024-05" db="EMBL/GenBank/DDBJ databases">
        <title>A high-quality chromosomal-level genome assembly of Topmouth culter (Culter alburnus).</title>
        <authorList>
            <person name="Zhao H."/>
        </authorList>
    </citation>
    <scope>NUCLEOTIDE SEQUENCE [LARGE SCALE GENOMIC DNA]</scope>
    <source>
        <strain evidence="5">CATC2023</strain>
        <tissue evidence="5">Muscle</tissue>
    </source>
</reference>
<evidence type="ECO:0000259" key="4">
    <source>
        <dbReference type="Pfam" id="PF04548"/>
    </source>
</evidence>
<dbReference type="InterPro" id="IPR027417">
    <property type="entry name" value="P-loop_NTPase"/>
</dbReference>
<dbReference type="PANTHER" id="PTHR32046">
    <property type="entry name" value="G DOMAIN-CONTAINING PROTEIN"/>
    <property type="match status" value="1"/>
</dbReference>
<dbReference type="InterPro" id="IPR025662">
    <property type="entry name" value="Sigma_54_int_dom_ATP-bd_1"/>
</dbReference>